<evidence type="ECO:0000313" key="6">
    <source>
        <dbReference type="Proteomes" id="UP001207408"/>
    </source>
</evidence>
<comment type="similarity">
    <text evidence="3">Belongs to the flavoredoxin family.</text>
</comment>
<name>A0AAE3SIP7_9BACT</name>
<dbReference type="AlphaFoldDB" id="A0AAE3SIP7"/>
<dbReference type="InterPro" id="IPR052174">
    <property type="entry name" value="Flavoredoxin"/>
</dbReference>
<dbReference type="EMBL" id="JAPDPI010000004">
    <property type="protein sequence ID" value="MCW3804624.1"/>
    <property type="molecule type" value="Genomic_DNA"/>
</dbReference>
<protein>
    <submittedName>
        <fullName evidence="5">Flavin reductase family protein</fullName>
    </submittedName>
</protein>
<dbReference type="SMART" id="SM00903">
    <property type="entry name" value="Flavin_Reduct"/>
    <property type="match status" value="1"/>
</dbReference>
<dbReference type="Proteomes" id="UP001207408">
    <property type="component" value="Unassembled WGS sequence"/>
</dbReference>
<evidence type="ECO:0000256" key="1">
    <source>
        <dbReference type="ARBA" id="ARBA00001917"/>
    </source>
</evidence>
<sequence length="197" mass="22091">MAKVDWKPGNMLYPLPAVMVTVGDKPENYNIITIAWTGTICSDPPMLYVSVRKGRHSYSILKETGEFVINLTTKDLSYATDWCGVRSGRQYDKFKEMNLTPGKASVVKAPLIEESPVNIECKVTEVVELGTHDMFMAEVVNVKADESFIDEKTGAFALHKAKPICYSHGNYYEVGKKIGKFGYAVEKKKIKVKRKAK</sequence>
<dbReference type="GO" id="GO:0016646">
    <property type="term" value="F:oxidoreductase activity, acting on the CH-NH group of donors, NAD or NADP as acceptor"/>
    <property type="evidence" value="ECO:0007669"/>
    <property type="project" value="UniProtKB-ARBA"/>
</dbReference>
<reference evidence="5" key="1">
    <citation type="submission" date="2022-10" db="EMBL/GenBank/DDBJ databases">
        <authorList>
            <person name="Yu W.X."/>
        </authorList>
    </citation>
    <scope>NUCLEOTIDE SEQUENCE</scope>
    <source>
        <strain evidence="5">D04</strain>
    </source>
</reference>
<evidence type="ECO:0000256" key="3">
    <source>
        <dbReference type="ARBA" id="ARBA00038054"/>
    </source>
</evidence>
<accession>A0AAE3SIP7</accession>
<keyword evidence="2" id="KW-0285">Flavoprotein</keyword>
<keyword evidence="6" id="KW-1185">Reference proteome</keyword>
<dbReference type="PANTHER" id="PTHR43567">
    <property type="entry name" value="FLAVOREDOXIN-RELATED-RELATED"/>
    <property type="match status" value="1"/>
</dbReference>
<evidence type="ECO:0000313" key="5">
    <source>
        <dbReference type="EMBL" id="MCW3804624.1"/>
    </source>
</evidence>
<dbReference type="Gene3D" id="2.30.110.10">
    <property type="entry name" value="Electron Transport, Fmn-binding Protein, Chain A"/>
    <property type="match status" value="1"/>
</dbReference>
<evidence type="ECO:0000259" key="4">
    <source>
        <dbReference type="SMART" id="SM00903"/>
    </source>
</evidence>
<comment type="cofactor">
    <cofactor evidence="1">
        <name>FMN</name>
        <dbReference type="ChEBI" id="CHEBI:58210"/>
    </cofactor>
</comment>
<evidence type="ECO:0000256" key="2">
    <source>
        <dbReference type="ARBA" id="ARBA00022630"/>
    </source>
</evidence>
<organism evidence="5 6">
    <name type="scientific">Plebeiibacterium marinum</name>
    <dbReference type="NCBI Taxonomy" id="2992111"/>
    <lineage>
        <taxon>Bacteria</taxon>
        <taxon>Pseudomonadati</taxon>
        <taxon>Bacteroidota</taxon>
        <taxon>Bacteroidia</taxon>
        <taxon>Marinilabiliales</taxon>
        <taxon>Marinilabiliaceae</taxon>
        <taxon>Plebeiibacterium</taxon>
    </lineage>
</organism>
<dbReference type="SUPFAM" id="SSF50475">
    <property type="entry name" value="FMN-binding split barrel"/>
    <property type="match status" value="1"/>
</dbReference>
<dbReference type="Pfam" id="PF01613">
    <property type="entry name" value="Flavin_Reduct"/>
    <property type="match status" value="1"/>
</dbReference>
<dbReference type="InterPro" id="IPR002563">
    <property type="entry name" value="Flavin_Rdtase-like_dom"/>
</dbReference>
<gene>
    <name evidence="5" type="ORF">OM074_03240</name>
</gene>
<dbReference type="InterPro" id="IPR012349">
    <property type="entry name" value="Split_barrel_FMN-bd"/>
</dbReference>
<feature type="domain" description="Flavin reductase like" evidence="4">
    <location>
        <begin position="11"/>
        <end position="158"/>
    </location>
</feature>
<dbReference type="GO" id="GO:0010181">
    <property type="term" value="F:FMN binding"/>
    <property type="evidence" value="ECO:0007669"/>
    <property type="project" value="InterPro"/>
</dbReference>
<dbReference type="PANTHER" id="PTHR43567:SF1">
    <property type="entry name" value="FLAVOREDOXIN"/>
    <property type="match status" value="1"/>
</dbReference>
<comment type="caution">
    <text evidence="5">The sequence shown here is derived from an EMBL/GenBank/DDBJ whole genome shotgun (WGS) entry which is preliminary data.</text>
</comment>
<dbReference type="RefSeq" id="WP_301197843.1">
    <property type="nucleotide sequence ID" value="NZ_JAPDPI010000004.1"/>
</dbReference>
<proteinExistence type="inferred from homology"/>